<dbReference type="InterPro" id="IPR014144">
    <property type="entry name" value="LigD_PE_domain"/>
</dbReference>
<dbReference type="PANTHER" id="PTHR39465:SF1">
    <property type="entry name" value="DNA LIGASE D 3'-PHOSPHOESTERASE DOMAIN-CONTAINING PROTEIN"/>
    <property type="match status" value="1"/>
</dbReference>
<evidence type="ECO:0000313" key="3">
    <source>
        <dbReference type="EMBL" id="SMY19227.1"/>
    </source>
</evidence>
<dbReference type="GO" id="GO:0004672">
    <property type="term" value="F:protein kinase activity"/>
    <property type="evidence" value="ECO:0007669"/>
    <property type="project" value="InterPro"/>
</dbReference>
<reference evidence="3 4" key="1">
    <citation type="submission" date="2016-10" db="EMBL/GenBank/DDBJ databases">
        <authorList>
            <person name="Varghese N."/>
        </authorList>
    </citation>
    <scope>NUCLEOTIDE SEQUENCE [LARGE SCALE GENOMIC DNA]</scope>
</reference>
<dbReference type="Proteomes" id="UP000215453">
    <property type="component" value="Chromosome 1"/>
</dbReference>
<sequence>MVRLVTLSRDVSPPPTRRNQIASDESSSKEEDVSQHGEPTLAAIEAGEAHIRDHLSYFLRRLSKVSRPVIDAPRLALSEFSELYRRSEHKNGRHFVVHQHDHPISGVHYDLRLQFSSTSTISFAIPYGLPGNPNSMRPNRMAIETRVHNLWNNLIESASYATGSLLIWDTGEYEILPRYNKKAQKMTDDEESSQDDVEMHGMRTQSELLVEAFQSRHIRLRLHGTRLPPGYTVALRLPSHNDRTAQPSKPKRKRRRTNVPLELKKHPPSDSDSESSDKTSIPNIDQDEAKDVAAASDGEEDTAIRVNNAYPGAFNTIGSIHQRYWFLALDRPNSGFVKAHTGRWVGDWDAFYVYGRDHERSLITARLAEDVMADDGIDAFVGRKMWRPIVDDLSYVNFSPQYCAVLAFRSAPISTMASEPTPQYDALLAFRSAFISAMARIPTRDNALVAFTRPRPAPAPPPPPPPLPGADLPVVPGGFVWPNPPKPGSLLHEPPQETYPVGAFQQSHLISDTATENRFQNFMAGDLSGSTELDRVQGWQGIQYLAAAGNNMVGLFGQFDANQNMTRRLAVKDLQCGPLEWFMPFNWTGVYDENGVRDYSAQINRTESMETYIHRHLSATGASSIVAFHGRTIIDTSQWRYRFFMEYCPHGSLSDLIGYYLNPRNFPDAAVTEVPHPRNEYATLTMPNVLIPEPFIWYCFMNLAKSAIIMEQGSIQAPIEGWKEVVHRDLKPGNIWLQDPSTGRAQWALYPEPKLGDFGFAFETGPNDPPANNPRAFRGAGTPGFLAPEQHEWLRRDDLRVTDFPRMGAKTNVWAIGSVIYALVFRCKQPNTPDYVNEGLPRDEPHGPLPAPGYSHTLMDLMWECLQPEPTERPSPSTLLKRTFNKDLDFDEIYFKGMRTVKPRLGEPWHNNSRSREHRLRAIFDDEYRLGLSWDDLPPAINPL</sequence>
<dbReference type="EMBL" id="LT882676">
    <property type="protein sequence ID" value="SMY19227.1"/>
    <property type="molecule type" value="Genomic_DNA"/>
</dbReference>
<evidence type="ECO:0000313" key="4">
    <source>
        <dbReference type="Proteomes" id="UP000215453"/>
    </source>
</evidence>
<dbReference type="PANTHER" id="PTHR39465">
    <property type="entry name" value="DNA LIGASE D, 3'-PHOSPHOESTERASE DOMAIN"/>
    <property type="match status" value="1"/>
</dbReference>
<feature type="compositionally biased region" description="Basic and acidic residues" evidence="1">
    <location>
        <begin position="26"/>
        <end position="35"/>
    </location>
</feature>
<accession>A0A1Y6L478</accession>
<name>A0A1Y6L478_ZYMTR</name>
<dbReference type="SMART" id="SM00220">
    <property type="entry name" value="S_TKc"/>
    <property type="match status" value="1"/>
</dbReference>
<feature type="region of interest" description="Disordered" evidence="1">
    <location>
        <begin position="1"/>
        <end position="38"/>
    </location>
</feature>
<protein>
    <recommendedName>
        <fullName evidence="2">Protein kinase domain-containing protein</fullName>
    </recommendedName>
</protein>
<organism evidence="3 4">
    <name type="scientific">Zymoseptoria tritici ST99CH_1A5</name>
    <dbReference type="NCBI Taxonomy" id="1276529"/>
    <lineage>
        <taxon>Eukaryota</taxon>
        <taxon>Fungi</taxon>
        <taxon>Dikarya</taxon>
        <taxon>Ascomycota</taxon>
        <taxon>Pezizomycotina</taxon>
        <taxon>Dothideomycetes</taxon>
        <taxon>Dothideomycetidae</taxon>
        <taxon>Mycosphaerellales</taxon>
        <taxon>Mycosphaerellaceae</taxon>
        <taxon>Zymoseptoria</taxon>
    </lineage>
</organism>
<evidence type="ECO:0000259" key="2">
    <source>
        <dbReference type="PROSITE" id="PS50011"/>
    </source>
</evidence>
<dbReference type="InterPro" id="IPR000719">
    <property type="entry name" value="Prot_kinase_dom"/>
</dbReference>
<dbReference type="Gene3D" id="1.10.510.10">
    <property type="entry name" value="Transferase(Phosphotransferase) domain 1"/>
    <property type="match status" value="1"/>
</dbReference>
<feature type="domain" description="Protein kinase" evidence="2">
    <location>
        <begin position="545"/>
        <end position="895"/>
    </location>
</feature>
<feature type="region of interest" description="Disordered" evidence="1">
    <location>
        <begin position="231"/>
        <end position="298"/>
    </location>
</feature>
<gene>
    <name evidence="3" type="ORF">ZT1A5_G662</name>
</gene>
<dbReference type="PROSITE" id="PS50011">
    <property type="entry name" value="PROTEIN_KINASE_DOM"/>
    <property type="match status" value="1"/>
</dbReference>
<dbReference type="GO" id="GO:0005524">
    <property type="term" value="F:ATP binding"/>
    <property type="evidence" value="ECO:0007669"/>
    <property type="project" value="InterPro"/>
</dbReference>
<dbReference type="Pfam" id="PF00069">
    <property type="entry name" value="Pkinase"/>
    <property type="match status" value="1"/>
</dbReference>
<evidence type="ECO:0000256" key="1">
    <source>
        <dbReference type="SAM" id="MobiDB-lite"/>
    </source>
</evidence>
<dbReference type="AlphaFoldDB" id="A0A1Y6L478"/>
<dbReference type="Pfam" id="PF13298">
    <property type="entry name" value="LigD_N"/>
    <property type="match status" value="1"/>
</dbReference>
<dbReference type="InterPro" id="IPR011009">
    <property type="entry name" value="Kinase-like_dom_sf"/>
</dbReference>
<proteinExistence type="predicted"/>
<dbReference type="SUPFAM" id="SSF56112">
    <property type="entry name" value="Protein kinase-like (PK-like)"/>
    <property type="match status" value="1"/>
</dbReference>